<organism evidence="1">
    <name type="scientific">Hellea balneolensis</name>
    <dbReference type="NCBI Taxonomy" id="287478"/>
    <lineage>
        <taxon>Bacteria</taxon>
        <taxon>Pseudomonadati</taxon>
        <taxon>Pseudomonadota</taxon>
        <taxon>Alphaproteobacteria</taxon>
        <taxon>Maricaulales</taxon>
        <taxon>Robiginitomaculaceae</taxon>
        <taxon>Hellea</taxon>
    </lineage>
</organism>
<dbReference type="AlphaFoldDB" id="A0A7V5NXV5"/>
<dbReference type="Proteomes" id="UP000885806">
    <property type="component" value="Unassembled WGS sequence"/>
</dbReference>
<reference evidence="1" key="1">
    <citation type="journal article" date="2020" name="mSystems">
        <title>Genome- and Community-Level Interaction Insights into Carbon Utilization and Element Cycling Functions of Hydrothermarchaeota in Hydrothermal Sediment.</title>
        <authorList>
            <person name="Zhou Z."/>
            <person name="Liu Y."/>
            <person name="Xu W."/>
            <person name="Pan J."/>
            <person name="Luo Z.H."/>
            <person name="Li M."/>
        </authorList>
    </citation>
    <scope>NUCLEOTIDE SEQUENCE [LARGE SCALE GENOMIC DNA]</scope>
    <source>
        <strain evidence="1">HyVt-538</strain>
    </source>
</reference>
<name>A0A7V5NXV5_9PROT</name>
<evidence type="ECO:0000313" key="1">
    <source>
        <dbReference type="EMBL" id="HHI89016.1"/>
    </source>
</evidence>
<accession>A0A7V5NXV5</accession>
<proteinExistence type="predicted"/>
<gene>
    <name evidence="1" type="ORF">ENK01_03600</name>
</gene>
<comment type="caution">
    <text evidence="1">The sequence shown here is derived from an EMBL/GenBank/DDBJ whole genome shotgun (WGS) entry which is preliminary data.</text>
</comment>
<dbReference type="EMBL" id="DROP01000242">
    <property type="protein sequence ID" value="HHI89016.1"/>
    <property type="molecule type" value="Genomic_DNA"/>
</dbReference>
<sequence>MHHDDRFGFSSDRIARIQKYYRDKGVQPVVVAKDIVRAVRKNMPTLLTGTDIVKVRLGRKILPRKLYLRLVLEHARKIGFLARRK</sequence>
<protein>
    <submittedName>
        <fullName evidence="1">Uncharacterized protein</fullName>
    </submittedName>
</protein>